<dbReference type="Proteomes" id="UP000600565">
    <property type="component" value="Unassembled WGS sequence"/>
</dbReference>
<feature type="transmembrane region" description="Helical" evidence="1">
    <location>
        <begin position="6"/>
        <end position="28"/>
    </location>
</feature>
<gene>
    <name evidence="2" type="ORF">H9632_08620</name>
</gene>
<name>A0ABR8XMG3_9BACL</name>
<proteinExistence type="predicted"/>
<comment type="caution">
    <text evidence="2">The sequence shown here is derived from an EMBL/GenBank/DDBJ whole genome shotgun (WGS) entry which is preliminary data.</text>
</comment>
<sequence length="74" mass="8676">MAIILSINLIYAVLIWIFFNPKKSLVWLKRMKYKEAHQVIEGTIRYSKWVSLIGILMLTLIILVIFILTKVEIA</sequence>
<keyword evidence="1" id="KW-0812">Transmembrane</keyword>
<evidence type="ECO:0000313" key="3">
    <source>
        <dbReference type="Proteomes" id="UP000600565"/>
    </source>
</evidence>
<feature type="transmembrane region" description="Helical" evidence="1">
    <location>
        <begin position="49"/>
        <end position="68"/>
    </location>
</feature>
<organism evidence="2 3">
    <name type="scientific">Solibacillus merdavium</name>
    <dbReference type="NCBI Taxonomy" id="2762218"/>
    <lineage>
        <taxon>Bacteria</taxon>
        <taxon>Bacillati</taxon>
        <taxon>Bacillota</taxon>
        <taxon>Bacilli</taxon>
        <taxon>Bacillales</taxon>
        <taxon>Caryophanaceae</taxon>
        <taxon>Solibacillus</taxon>
    </lineage>
</organism>
<protein>
    <submittedName>
        <fullName evidence="2">Uncharacterized protein</fullName>
    </submittedName>
</protein>
<dbReference type="RefSeq" id="WP_191703707.1">
    <property type="nucleotide sequence ID" value="NZ_JACSPW010000007.1"/>
</dbReference>
<accession>A0ABR8XMG3</accession>
<dbReference type="EMBL" id="JACSPW010000007">
    <property type="protein sequence ID" value="MBD8033128.1"/>
    <property type="molecule type" value="Genomic_DNA"/>
</dbReference>
<keyword evidence="1" id="KW-1133">Transmembrane helix</keyword>
<keyword evidence="1" id="KW-0472">Membrane</keyword>
<reference evidence="2 3" key="1">
    <citation type="submission" date="2020-08" db="EMBL/GenBank/DDBJ databases">
        <title>A Genomic Blueprint of the Chicken Gut Microbiome.</title>
        <authorList>
            <person name="Gilroy R."/>
            <person name="Ravi A."/>
            <person name="Getino M."/>
            <person name="Pursley I."/>
            <person name="Horton D.L."/>
            <person name="Alikhan N.-F."/>
            <person name="Baker D."/>
            <person name="Gharbi K."/>
            <person name="Hall N."/>
            <person name="Watson M."/>
            <person name="Adriaenssens E.M."/>
            <person name="Foster-Nyarko E."/>
            <person name="Jarju S."/>
            <person name="Secka A."/>
            <person name="Antonio M."/>
            <person name="Oren A."/>
            <person name="Chaudhuri R."/>
            <person name="La Ragione R.M."/>
            <person name="Hildebrand F."/>
            <person name="Pallen M.J."/>
        </authorList>
    </citation>
    <scope>NUCLEOTIDE SEQUENCE [LARGE SCALE GENOMIC DNA]</scope>
    <source>
        <strain evidence="2 3">Sa1YVA6</strain>
    </source>
</reference>
<keyword evidence="3" id="KW-1185">Reference proteome</keyword>
<evidence type="ECO:0000313" key="2">
    <source>
        <dbReference type="EMBL" id="MBD8033128.1"/>
    </source>
</evidence>
<evidence type="ECO:0000256" key="1">
    <source>
        <dbReference type="SAM" id="Phobius"/>
    </source>
</evidence>